<name>A0A7W3JGL2_9MICO</name>
<evidence type="ECO:0000313" key="4">
    <source>
        <dbReference type="Proteomes" id="UP000522688"/>
    </source>
</evidence>
<gene>
    <name evidence="2" type="ORF">FB463_000647</name>
    <name evidence="1" type="ORF">FFA01_01690</name>
</gene>
<sequence length="390" mass="41944">MSRFGDWFWGVESRADSTVTPPDSTSADNRLAHRIPSRAPSATGVTTEQAVTLGTVYRAVALISTAAKQVSLDVYRGDRLVANSPTFIRQPSADMSQRSFVETTVTSMALTGNAFWRVDRDASGKVLNVTVLDPQATQVDVDSAGTVKGYRTGSDYLRPERVRHLRLTRIPGQALGLGPIQAAQSELRGAIDTRDYAANWFRDTDTPTGILKSDQSLTPESAEEAKARWENNGYGVRVLGNGLNYNPIFLSPEDAQWIEAQRFSTTGIARIFGIPAALLLADVQGTSQTYSNVSQAWTEFARFSLTAYVSEIEDALSTLVPGLGVVRGNFEGLLRADTTTRYAAHAVALGAGFVTVNEVRAIEGLAPLAGGDDLKSASPAPTPETPEVTE</sequence>
<evidence type="ECO:0000313" key="1">
    <source>
        <dbReference type="EMBL" id="GEK81860.1"/>
    </source>
</evidence>
<comment type="caution">
    <text evidence="2">The sequence shown here is derived from an EMBL/GenBank/DDBJ whole genome shotgun (WGS) entry which is preliminary data.</text>
</comment>
<dbReference type="EMBL" id="JACGWW010000001">
    <property type="protein sequence ID" value="MBA8812423.1"/>
    <property type="molecule type" value="Genomic_DNA"/>
</dbReference>
<dbReference type="Gene3D" id="3.40.140.120">
    <property type="match status" value="1"/>
</dbReference>
<dbReference type="Gene3D" id="1.20.1270.210">
    <property type="match status" value="1"/>
</dbReference>
<evidence type="ECO:0000313" key="2">
    <source>
        <dbReference type="EMBL" id="MBA8812423.1"/>
    </source>
</evidence>
<dbReference type="AlphaFoldDB" id="A0A7W3JGL2"/>
<dbReference type="InterPro" id="IPR006944">
    <property type="entry name" value="Phage/GTA_portal"/>
</dbReference>
<reference evidence="1 3" key="1">
    <citation type="submission" date="2019-07" db="EMBL/GenBank/DDBJ databases">
        <title>Whole genome shotgun sequence of Frigoribacterium faeni NBRC 103066.</title>
        <authorList>
            <person name="Hosoyama A."/>
            <person name="Uohara A."/>
            <person name="Ohji S."/>
            <person name="Ichikawa N."/>
        </authorList>
    </citation>
    <scope>NUCLEOTIDE SEQUENCE [LARGE SCALE GENOMIC DNA]</scope>
    <source>
        <strain evidence="1 3">NBRC 103066</strain>
    </source>
</reference>
<accession>A0A7W3JGL2</accession>
<evidence type="ECO:0000313" key="3">
    <source>
        <dbReference type="Proteomes" id="UP000321154"/>
    </source>
</evidence>
<keyword evidence="3" id="KW-1185">Reference proteome</keyword>
<reference evidence="2 4" key="2">
    <citation type="submission" date="2020-07" db="EMBL/GenBank/DDBJ databases">
        <title>Sequencing the genomes of 1000 actinobacteria strains.</title>
        <authorList>
            <person name="Klenk H.-P."/>
        </authorList>
    </citation>
    <scope>NUCLEOTIDE SEQUENCE [LARGE SCALE GENOMIC DNA]</scope>
    <source>
        <strain evidence="2 4">DSM 10309</strain>
    </source>
</reference>
<dbReference type="Gene3D" id="3.30.1120.70">
    <property type="match status" value="1"/>
</dbReference>
<dbReference type="Proteomes" id="UP000321154">
    <property type="component" value="Unassembled WGS sequence"/>
</dbReference>
<dbReference type="InterPro" id="IPR006427">
    <property type="entry name" value="Portal_HK97"/>
</dbReference>
<dbReference type="EMBL" id="BJUV01000001">
    <property type="protein sequence ID" value="GEK81860.1"/>
    <property type="molecule type" value="Genomic_DNA"/>
</dbReference>
<protein>
    <submittedName>
        <fullName evidence="1 2">Phage portal protein</fullName>
    </submittedName>
</protein>
<organism evidence="2 4">
    <name type="scientific">Frigoribacterium faeni</name>
    <dbReference type="NCBI Taxonomy" id="145483"/>
    <lineage>
        <taxon>Bacteria</taxon>
        <taxon>Bacillati</taxon>
        <taxon>Actinomycetota</taxon>
        <taxon>Actinomycetes</taxon>
        <taxon>Micrococcales</taxon>
        <taxon>Microbacteriaceae</taxon>
        <taxon>Frigoribacterium</taxon>
    </lineage>
</organism>
<proteinExistence type="predicted"/>
<dbReference type="Pfam" id="PF04860">
    <property type="entry name" value="Phage_portal"/>
    <property type="match status" value="1"/>
</dbReference>
<dbReference type="OrthoDB" id="9765386at2"/>
<dbReference type="Proteomes" id="UP000522688">
    <property type="component" value="Unassembled WGS sequence"/>
</dbReference>
<dbReference type="RefSeq" id="WP_146851973.1">
    <property type="nucleotide sequence ID" value="NZ_BAAAHR010000002.1"/>
</dbReference>
<dbReference type="NCBIfam" id="TIGR01537">
    <property type="entry name" value="portal_HK97"/>
    <property type="match status" value="1"/>
</dbReference>